<dbReference type="InterPro" id="IPR051448">
    <property type="entry name" value="CdaR-like_regulators"/>
</dbReference>
<accession>H5X0H4</accession>
<dbReference type="Pfam" id="PF17853">
    <property type="entry name" value="GGDEF_2"/>
    <property type="match status" value="1"/>
</dbReference>
<dbReference type="EMBL" id="CM001439">
    <property type="protein sequence ID" value="EHR49699.1"/>
    <property type="molecule type" value="Genomic_DNA"/>
</dbReference>
<dbReference type="PANTHER" id="PTHR33744:SF7">
    <property type="entry name" value="PUCR FAMILY TRANSCRIPTIONAL REGULATOR"/>
    <property type="match status" value="1"/>
</dbReference>
<dbReference type="RefSeq" id="WP_009153085.1">
    <property type="nucleotide sequence ID" value="NZ_CM001439.1"/>
</dbReference>
<dbReference type="InterPro" id="IPR025736">
    <property type="entry name" value="PucR_C-HTH_dom"/>
</dbReference>
<dbReference type="eggNOG" id="COG2508">
    <property type="taxonomic scope" value="Bacteria"/>
</dbReference>
<reference evidence="4 5" key="1">
    <citation type="journal article" date="2012" name="Stand. Genomic Sci.">
        <title>Genome sequence of the ocean sediment bacterium Saccharomonospora marina type strain (XMU15(T)).</title>
        <authorList>
            <person name="Klenk H.P."/>
            <person name="Lu M."/>
            <person name="Lucas S."/>
            <person name="Lapidus A."/>
            <person name="Copeland A."/>
            <person name="Pitluck S."/>
            <person name="Goodwin L.A."/>
            <person name="Han C."/>
            <person name="Tapia R."/>
            <person name="Brambilla E.M."/>
            <person name="Potter G."/>
            <person name="Land M."/>
            <person name="Ivanova N."/>
            <person name="Rohde M."/>
            <person name="Goker M."/>
            <person name="Detter J.C."/>
            <person name="Li W.J."/>
            <person name="Kyrpides N.C."/>
            <person name="Woyke T."/>
        </authorList>
    </citation>
    <scope>NUCLEOTIDE SEQUENCE [LARGE SCALE GENOMIC DNA]</scope>
    <source>
        <strain evidence="4 5">XMU15</strain>
    </source>
</reference>
<name>H5X0H4_9PSEU</name>
<dbReference type="Pfam" id="PF13556">
    <property type="entry name" value="HTH_30"/>
    <property type="match status" value="1"/>
</dbReference>
<feature type="domain" description="CdaR GGDEF-like" evidence="3">
    <location>
        <begin position="167"/>
        <end position="282"/>
    </location>
</feature>
<dbReference type="Proteomes" id="UP000004926">
    <property type="component" value="Chromosome"/>
</dbReference>
<gene>
    <name evidence="4" type="ORF">SacmaDRAFT_1421</name>
</gene>
<feature type="domain" description="PucR C-terminal helix-turn-helix" evidence="2">
    <location>
        <begin position="329"/>
        <end position="386"/>
    </location>
</feature>
<dbReference type="InterPro" id="IPR042070">
    <property type="entry name" value="PucR_C-HTH_sf"/>
</dbReference>
<organism evidence="4 5">
    <name type="scientific">Saccharomonospora marina XMU15</name>
    <dbReference type="NCBI Taxonomy" id="882083"/>
    <lineage>
        <taxon>Bacteria</taxon>
        <taxon>Bacillati</taxon>
        <taxon>Actinomycetota</taxon>
        <taxon>Actinomycetes</taxon>
        <taxon>Pseudonocardiales</taxon>
        <taxon>Pseudonocardiaceae</taxon>
        <taxon>Saccharomonospora</taxon>
    </lineage>
</organism>
<evidence type="ECO:0000313" key="5">
    <source>
        <dbReference type="Proteomes" id="UP000004926"/>
    </source>
</evidence>
<dbReference type="OrthoDB" id="3246591at2"/>
<dbReference type="AlphaFoldDB" id="H5X0H4"/>
<sequence length="397" mass="42422">MSSQQRHGLSAKTLRELERASGRLAKASVAAMEERLPWFGRMPADQRASVLLITQAGAAGFVRWLRDSQEALKLTTDAFRTAPRELSRWISLRQTVGLVRLAIEVFEEQLHEFAADERERAALIEGILRYGREVAFAAANSYAAAAEARGAWDARLEALVVDGVVRGDAEESVLSRAAALGWDPAASATVLVGNPPSDDPPAVVFEVRSKAARIGRPVLLGVQGSRLVVVVAGATEGGSKEREILPTLSTAFAQGPVVAGPTVESLAQAHHSAAEALSGLRAVVGWPAAPRPAYAADLLPERALAGDAEAERQLIESIARPLEAAGPALLETIDAYLECGGVLETCARQLFVHPNTVRYRLRKAAELTGRNAGHPRDALVLRTALTVGRLARSRGLW</sequence>
<dbReference type="HOGENOM" id="CLU_037725_0_0_11"/>
<proteinExistence type="inferred from homology"/>
<comment type="similarity">
    <text evidence="1">Belongs to the CdaR family.</text>
</comment>
<dbReference type="InterPro" id="IPR041522">
    <property type="entry name" value="CdaR_GGDEF"/>
</dbReference>
<evidence type="ECO:0000313" key="4">
    <source>
        <dbReference type="EMBL" id="EHR49699.1"/>
    </source>
</evidence>
<keyword evidence="5" id="KW-1185">Reference proteome</keyword>
<protein>
    <submittedName>
        <fullName evidence="4">Regulator of polyketide synthase expression</fullName>
    </submittedName>
</protein>
<evidence type="ECO:0000259" key="3">
    <source>
        <dbReference type="Pfam" id="PF17853"/>
    </source>
</evidence>
<dbReference type="Gene3D" id="1.10.10.2840">
    <property type="entry name" value="PucR C-terminal helix-turn-helix domain"/>
    <property type="match status" value="1"/>
</dbReference>
<evidence type="ECO:0000256" key="1">
    <source>
        <dbReference type="ARBA" id="ARBA00006754"/>
    </source>
</evidence>
<evidence type="ECO:0000259" key="2">
    <source>
        <dbReference type="Pfam" id="PF13556"/>
    </source>
</evidence>
<dbReference type="STRING" id="882083.SacmaDRAFT_1421"/>
<dbReference type="PANTHER" id="PTHR33744">
    <property type="entry name" value="CARBOHYDRATE DIACID REGULATOR"/>
    <property type="match status" value="1"/>
</dbReference>